<evidence type="ECO:0000256" key="8">
    <source>
        <dbReference type="ARBA" id="ARBA00023235"/>
    </source>
</evidence>
<dbReference type="GO" id="GO:0003677">
    <property type="term" value="F:DNA binding"/>
    <property type="evidence" value="ECO:0007669"/>
    <property type="project" value="UniProtKB-KW"/>
</dbReference>
<comment type="caution">
    <text evidence="12">The sequence shown here is derived from an EMBL/GenBank/DDBJ whole genome shotgun (WGS) entry which is preliminary data.</text>
</comment>
<dbReference type="InterPro" id="IPR026362">
    <property type="entry name" value="DEXH_lig_assoc"/>
</dbReference>
<dbReference type="InterPro" id="IPR027417">
    <property type="entry name" value="P-loop_NTPase"/>
</dbReference>
<dbReference type="Pfam" id="PF19306">
    <property type="entry name" value="WHD_Lhr"/>
    <property type="match status" value="1"/>
</dbReference>
<dbReference type="GO" id="GO:0006281">
    <property type="term" value="P:DNA repair"/>
    <property type="evidence" value="ECO:0007669"/>
    <property type="project" value="UniProtKB-KW"/>
</dbReference>
<evidence type="ECO:0000256" key="9">
    <source>
        <dbReference type="ARBA" id="ARBA00093467"/>
    </source>
</evidence>
<protein>
    <submittedName>
        <fullName evidence="12">DNA ligase-associated DEXH box helicase</fullName>
    </submittedName>
</protein>
<dbReference type="InterPro" id="IPR014001">
    <property type="entry name" value="Helicase_ATP-bd"/>
</dbReference>
<dbReference type="Pfam" id="PF08494">
    <property type="entry name" value="DEAD_assoc"/>
    <property type="match status" value="1"/>
</dbReference>
<keyword evidence="2" id="KW-0227">DNA damage</keyword>
<keyword evidence="6" id="KW-0238">DNA-binding</keyword>
<dbReference type="InterPro" id="IPR052511">
    <property type="entry name" value="ATP-dep_Helicase"/>
</dbReference>
<keyword evidence="3" id="KW-0378">Hydrolase</keyword>
<evidence type="ECO:0000256" key="6">
    <source>
        <dbReference type="ARBA" id="ARBA00023125"/>
    </source>
</evidence>
<organism evidence="12 13">
    <name type="scientific">Flavipsychrobacter stenotrophus</name>
    <dbReference type="NCBI Taxonomy" id="2077091"/>
    <lineage>
        <taxon>Bacteria</taxon>
        <taxon>Pseudomonadati</taxon>
        <taxon>Bacteroidota</taxon>
        <taxon>Chitinophagia</taxon>
        <taxon>Chitinophagales</taxon>
        <taxon>Chitinophagaceae</taxon>
        <taxon>Flavipsychrobacter</taxon>
    </lineage>
</organism>
<keyword evidence="5" id="KW-0067">ATP-binding</keyword>
<dbReference type="CDD" id="cd17922">
    <property type="entry name" value="DEXHc_LHR-like"/>
    <property type="match status" value="1"/>
</dbReference>
<dbReference type="GO" id="GO:0005524">
    <property type="term" value="F:ATP binding"/>
    <property type="evidence" value="ECO:0007669"/>
    <property type="project" value="UniProtKB-KW"/>
</dbReference>
<dbReference type="PROSITE" id="PS51192">
    <property type="entry name" value="HELICASE_ATP_BIND_1"/>
    <property type="match status" value="1"/>
</dbReference>
<dbReference type="PIRSF" id="PIRSF037307">
    <property type="entry name" value="Lhr-like_helic_prd"/>
    <property type="match status" value="1"/>
</dbReference>
<dbReference type="GO" id="GO:0004386">
    <property type="term" value="F:helicase activity"/>
    <property type="evidence" value="ECO:0007669"/>
    <property type="project" value="UniProtKB-KW"/>
</dbReference>
<keyword evidence="7" id="KW-0234">DNA repair</keyword>
<dbReference type="SMART" id="SM00490">
    <property type="entry name" value="HELICc"/>
    <property type="match status" value="1"/>
</dbReference>
<dbReference type="GO" id="GO:0016887">
    <property type="term" value="F:ATP hydrolysis activity"/>
    <property type="evidence" value="ECO:0007669"/>
    <property type="project" value="TreeGrafter"/>
</dbReference>
<dbReference type="SMART" id="SM00487">
    <property type="entry name" value="DEXDc"/>
    <property type="match status" value="1"/>
</dbReference>
<dbReference type="NCBIfam" id="TIGR04121">
    <property type="entry name" value="DEXH_lig_assoc"/>
    <property type="match status" value="1"/>
</dbReference>
<feature type="domain" description="Helicase C-terminal" evidence="11">
    <location>
        <begin position="233"/>
        <end position="392"/>
    </location>
</feature>
<dbReference type="Pfam" id="PF00270">
    <property type="entry name" value="DEAD"/>
    <property type="match status" value="1"/>
</dbReference>
<evidence type="ECO:0000256" key="5">
    <source>
        <dbReference type="ARBA" id="ARBA00022840"/>
    </source>
</evidence>
<keyword evidence="8" id="KW-0413">Isomerase</keyword>
<evidence type="ECO:0000313" key="12">
    <source>
        <dbReference type="EMBL" id="PQJ08875.1"/>
    </source>
</evidence>
<dbReference type="PANTHER" id="PTHR47962">
    <property type="entry name" value="ATP-DEPENDENT HELICASE LHR-RELATED-RELATED"/>
    <property type="match status" value="1"/>
</dbReference>
<dbReference type="EMBL" id="PPSL01000011">
    <property type="protein sequence ID" value="PQJ08875.1"/>
    <property type="molecule type" value="Genomic_DNA"/>
</dbReference>
<dbReference type="InterPro" id="IPR013701">
    <property type="entry name" value="Lhr-like_DEAD/DEAH_assoc"/>
</dbReference>
<dbReference type="InterPro" id="IPR011545">
    <property type="entry name" value="DEAD/DEAH_box_helicase_dom"/>
</dbReference>
<dbReference type="PROSITE" id="PS51194">
    <property type="entry name" value="HELICASE_CTER"/>
    <property type="match status" value="1"/>
</dbReference>
<evidence type="ECO:0000313" key="13">
    <source>
        <dbReference type="Proteomes" id="UP000239872"/>
    </source>
</evidence>
<dbReference type="InterPro" id="IPR045628">
    <property type="entry name" value="Lhr_WH_dom"/>
</dbReference>
<accession>A0A2S7SQJ7</accession>
<comment type="similarity">
    <text evidence="9">Belongs to the Lhr helicase family. Lhr-Core subfamily.</text>
</comment>
<keyword evidence="1" id="KW-0547">Nucleotide-binding</keyword>
<evidence type="ECO:0000256" key="3">
    <source>
        <dbReference type="ARBA" id="ARBA00022801"/>
    </source>
</evidence>
<dbReference type="GO" id="GO:0016874">
    <property type="term" value="F:ligase activity"/>
    <property type="evidence" value="ECO:0007669"/>
    <property type="project" value="UniProtKB-KW"/>
</dbReference>
<evidence type="ECO:0000256" key="7">
    <source>
        <dbReference type="ARBA" id="ARBA00023204"/>
    </source>
</evidence>
<gene>
    <name evidence="12" type="ORF">CJD36_022205</name>
</gene>
<name>A0A2S7SQJ7_9BACT</name>
<reference evidence="12 13" key="1">
    <citation type="submission" date="2018-01" db="EMBL/GenBank/DDBJ databases">
        <title>A novel member of the phylum Bacteroidetes isolated from glacier ice.</title>
        <authorList>
            <person name="Liu Q."/>
            <person name="Xin Y.-H."/>
        </authorList>
    </citation>
    <scope>NUCLEOTIDE SEQUENCE [LARGE SCALE GENOMIC DNA]</scope>
    <source>
        <strain evidence="12 13">RB1R16</strain>
    </source>
</reference>
<dbReference type="SUPFAM" id="SSF52540">
    <property type="entry name" value="P-loop containing nucleoside triphosphate hydrolases"/>
    <property type="match status" value="1"/>
</dbReference>
<keyword evidence="4" id="KW-0347">Helicase</keyword>
<evidence type="ECO:0000256" key="1">
    <source>
        <dbReference type="ARBA" id="ARBA00022741"/>
    </source>
</evidence>
<dbReference type="InterPro" id="IPR017170">
    <property type="entry name" value="Lhr-like"/>
</dbReference>
<feature type="domain" description="Helicase ATP-binding" evidence="10">
    <location>
        <begin position="21"/>
        <end position="199"/>
    </location>
</feature>
<sequence>MAEQWFKQSDWQPYDFQVNTWDAIGKGYSGLLNAPTGFGKTYAIWFGVLQQYYKKQKPGIHCLWITPLRALSKEIYMATERVSDGLGLSYTIGLRSGDTSLKERTQQKKKMPNGLITTPESVHLLLAAKGYNDTFKNLQFVIIDEWHELMGTKRGVQIELALSRLKAINPELKIWGISATIGNLEEAEEVLLGGYGGKRTMIRTNLKKRIEIETIIPEVIEKYPWGGHLGIKLMEEVLPIIHKSNSTLLFTNTRSQCEIWYQRLLEREPDLAGAMALHHSALSDETRLWVENALHEGILKAVVCTSSLDLGVDFRPVDTVIQIGSPKGVARFMQRAGRSGHQPGAISKIYFLPTHSLEIIEGSALRHAVTHSEIEQRVPYIRSFDVLIQYLVTLAVSDGFRANETYEEVIKTHCFNSVTREEFNWCLLFITDGGSMLEAYDEFHKVVIENGLYVVTSKRVAMRHRLGIGTIVSDAMIQVTYVGGGRIGSIEEWFISRLSPGDSFWFTGKNLELIRIKDMTAYVKRSAGNKGAFPSWQGGRMPLSSQLSSTIRMKLDEYGKKKTDIEISSLSQLFEEQKMRSHLPHNDELLIEKIKTRDGYHVFFYPFEGRNVHEGMASLFAYRISQIKPMTFSIAMNDYGFELLSDQEIPVEEALGNALFDSSNISADIYASVNISEMAKRKFRDIATIAGLVFNGYPGKAVKTRHVQANSQLFFGVFTDFDPNNLLLQQAYDEVMTFQMEQVRMMQALQRMETQHVIIKDLEKFSPFCFPILTERFREKFTNEKFEDRVKKMLEQLDRA</sequence>
<evidence type="ECO:0000256" key="2">
    <source>
        <dbReference type="ARBA" id="ARBA00022763"/>
    </source>
</evidence>
<evidence type="ECO:0000259" key="10">
    <source>
        <dbReference type="PROSITE" id="PS51192"/>
    </source>
</evidence>
<keyword evidence="12" id="KW-0436">Ligase</keyword>
<dbReference type="Pfam" id="PF00271">
    <property type="entry name" value="Helicase_C"/>
    <property type="match status" value="1"/>
</dbReference>
<dbReference type="Proteomes" id="UP000239872">
    <property type="component" value="Unassembled WGS sequence"/>
</dbReference>
<dbReference type="AlphaFoldDB" id="A0A2S7SQJ7"/>
<dbReference type="InterPro" id="IPR001650">
    <property type="entry name" value="Helicase_C-like"/>
</dbReference>
<keyword evidence="13" id="KW-1185">Reference proteome</keyword>
<proteinExistence type="inferred from homology"/>
<dbReference type="Gene3D" id="3.40.50.300">
    <property type="entry name" value="P-loop containing nucleotide triphosphate hydrolases"/>
    <property type="match status" value="2"/>
</dbReference>
<evidence type="ECO:0000259" key="11">
    <source>
        <dbReference type="PROSITE" id="PS51194"/>
    </source>
</evidence>
<dbReference type="OrthoDB" id="9815222at2"/>
<dbReference type="PANTHER" id="PTHR47962:SF3">
    <property type="entry name" value="LARGE ATP-DEPENDENT HELICASE-RELATED PROTEIN"/>
    <property type="match status" value="1"/>
</dbReference>
<dbReference type="CDD" id="cd18796">
    <property type="entry name" value="SF2_C_LHR"/>
    <property type="match status" value="1"/>
</dbReference>
<evidence type="ECO:0000256" key="4">
    <source>
        <dbReference type="ARBA" id="ARBA00022806"/>
    </source>
</evidence>